<dbReference type="InterPro" id="IPR012334">
    <property type="entry name" value="Pectin_lyas_fold"/>
</dbReference>
<feature type="region of interest" description="Disordered" evidence="1">
    <location>
        <begin position="5250"/>
        <end position="5332"/>
    </location>
</feature>
<dbReference type="STRING" id="1958950.BZK31_12655"/>
<sequence>MDVHQLALLARQPSAALTERQHFWGMPKRGLALILANALFWQPLLVQAEGIAVSGPGTTLGQAGNGVPIINIATPNASGLSHNQFQQYNVESQGVILNNSTNQTQSTQLGGIIVGNSNLRGTAASTILNEVVGAHASQLRGYTEVAGQTARVIVANPYGISCNGCGFINTPQVTLTTGKPVLDANGQLQRFNVQGGSISIDGAGLNADNVDQFDIITRSAKINAELHAKRLNVITGRNDVDAQTLNPTALADDGSSKPELAIDSSALGGMYAGAIRLVGTEAGVGVRLAGNLAASGGDIQIDANGHLNVMQAAASGAVNVKANTAEVNGSVYAGSSLAMTTAGDLTTRQNVAARDALSLSAGGQLRNSAVIEAGVNADNSRNASGDITLSANGLTNSASITASRALQATITQTLSNQGATLNGQASTRIAAAVVDNRQSGRILSQGGSADINASQVLNAQNGLISSSGNLTVTANALDNSQQGKLSSGAVLTARIPEQLLNQLGIISSSGDLLLSAATLDNRTAEISSLGNLTATVGRFDNSSSGRFLANGILQLTADTLDNQNTGSVAGQQNVQLTLGQLTNTSGGSVYGKNSLGLNVTGAVNNNQGVLRSDGTLELHAASLASTGGSVISAGMGSITSGGAVVNQGGQILSDASLTLNSGSLDNSQSGRIAGRDVVVNTGAFDNQRSGNLSSTGTLQLNAAQVNNGEAGRIASAMALTAVVTGLDQTNDGRLYGNSDVSLDLRNGVLNNQGGLISAPGQLLLENLNVINNQSGKISSANGFTLAATLLDNTDGSVISDKALIVRINQLLTNLRGLVSATGLELTAASLNNRNAEISSLGSLTANIGQFDNREKGRLLANGALLLTADSLNNLSGIVSGQQGVQLNLGQLTNTGGGSLYAKDALNLTLGGVLANDQGVVRSDGTIDLKAAGLANTNGSVTSAGTGMLNFNGAVVNQGGQIVTDAQLTLSSGSLDNSQRGRIAGNGVVLNTGTFTNQQGGSLSSTGAMRLTAGPVDNSAAGRIASAMALTAAVTGLNQTNDGRLYSNSDVSLDMNNGLLNNQSGQITAPGQLLLKNLNVVNNQSGKISSANGFTLAATSLDNTDGALISDKALVVRINQLLTNLRGQISANGVNLSAATLDNRNAELSSLGSLTANIGQFDNREKGHLLANGALLLTADGLNNLSGIVSGQQGVQLNLGQLTNTAGGSVYAKNSLDLTLSGTLNNDQGVLRSDGSLTTAAASLANRTGSISSAGVASIRINDGVINRGGQILSDAQLTLISGSLDNSHSGRIASKGLVLSTGTFDNQQDGRLTSTGALQLNAGLVNNSDAGRIASAMALTAVVTGLNQTRDGQLYSNSDVSLDLSNGVLINQGGLINAPGQLLLKNLTSVNNQSGEISSANGFTLAATSLDNTKGSLLSDKALVVRINQWLTNLRGKISANGVNLSAATLDNRNAELSSLSTLTATLGDFDNREEGRLLANGALLLTADTLNNQSGVVSGQQDVQLNLGQLSNTGAGSVYAKSTLGLTLTGALDNNQGGLRSDGTLNLKAASLANTGGSVTSASVSVLKSDAAVVNQGGQILSDATLTVTSASLDNSQSGRIASKGLVLNTGAFDNHQDGRLISTGTLELNAGLVNNSDAGRIASAMALTAVVTGLDQTNDGRLYGNGDVSLDLSNGVLTNQGGQISAPGQLLLKNLTSVSNRGGKISSANGFTMAATTLDNTAGSVISDKTLIVRIDRLLTNVRGLISATGVELSAATLDNRNAELSSLGNLTATVGQFDNSGKGRLLANGALLLTADNLDNQGAGAVSGQQEVQLTLGQLTNTGSGSVYAKNKLGLTVSGALNNNQGLVRSAGTLDVNAASLANTVGSITSSGVSVLNVDGAVVNRGGQMLSDSTLSLTSASLDNSQNGRIAGEGVKLDTGTFDNQQGGRLTSTGTLKINAGLVNNGDAGRIASAMALTAVVTGLDQSNDGRLYGNADVSLDLSKGVLNNQGGLITAPGQLLLKNLTSVDNQNGEISSAHGFTLAATSLDNTAGSVLSDNALVVRVDRLLSNLRGLVSSNGIDLAAGELSNNSGSVSSDADLLLNVTGTLSNQNGELTSAGTTTLNALSLSNAKGQVMADRFLKLVIIDAIDNQAGTLGAGKGADIRAVSLDNRQAGALVTDGQLDLKLTGALDNRASGSLQAKGLMNLTSQTLDNRGGRIAAQNLLVLRSSSVDNRGGAIRAENGMQLFVDALDNSQTGLSTAQKGLINSNAGLELVGTRLDNQNGLLNAAGLMQLQADSVLNGSGRIASQADMVATIGALTQQGGELVAQGNLTLTGNTLDNQSGGLVGSTKALKIDVADIDNKAGELSSQIGVEIIAQTLDNSNAGKVLAGTALGLKVARVINLTKGLLFGNTLRLDGTRLDNAGGTLASQQDLNIILSDALDNSGGLLSSESAMTVSAASLQNASGSVSSADALNVITTGALSNQAGSITTDAALTLTSASMDNSKAGKLSGKGATQVTTGTFDNSQGGRLTSSDTLRLTAGKVINQNAGRIASALALTASVTSLDQQAGELFSNTSLSLDLNNGQLNNQGGLINAPGVLLLKNLNGVANQNGEISSAQAFTVNASSLDNSGGKLLSSQALTLVVNKALNNIKGNISSAALSINSDSLDNTEGMISSRAGLDVTVNTALTNAKGTLIGDGNVNLSAATADNRLGQLASKQNLDARIGNLQQQSGQMLAQGTLTLRGDALDNRQNGFIGATQALAITVTNIDNRGGELSSQDTMTLTGQQLNNSDKGQVLAQKALNLNIAQTTNRGTGLLSSQAGLTLIGSSLDNTAGAMSALKALSIDLSAALDNSQGLISGEDILTLKAGSLTNTAGSVSSAGTLTLDSTGAIGNQGGKLVTDGALALKSASLDNSQRGNISGKGLLTLKTGNFDNSQNGRVSSSDRLELTSEQLTNSGGSIGSSQALTASVSRLSQLGGKLFSNTSLSLDLNNGQLDNQNGLINAPGALVLNNVNEVLNQNGEISSAQAFTVNAQQLNNNGGKLLSNQLLTLRIARALSNVKGLIAAAGVDAVVNTLDNTGATLTSRNDLGLTVTGLLTNRDNGLINAAQALKVGAASLDNQNGQVLGGTSLTLNATSINNTARGLINSTGALNLTAGSLDSGTGGEVSAARDMTLVLNALSLNGGRVMGDAGLSIDMVGNDLNNFGGLITADGSLTFSRIRDLNNQSGEVSSAKSFTFSGRTLDNSSGKLISSNVLTLSAINLLNYNGLISGWQGLNVSGNRLDNRNSGTLSSRSGSLVTTLTGELLNGGNGALVSQNAMTVTADSLDNSGGILSSGTGQTLSVAGLLNNSQNGLIDSGAGLAIKASALSNAAGNLTAQQDFSFEGSSLDNSAGNLSSRGAMTLDLLGSLTNTSGKLASGGTLLLRRSAAINNQAGQLISQSLMTLNTSGQLDNRNRGTVASNNTLAVAASGSVLNDADGLIYSQNADARVQTASLSNVRGTVQSVGALSVDVASTVDNQNGRIIAQNGDLNLSAVNLYSQGGVLSSLQGLFTANVVGVLKNGYDANRQGGVIQAQRLNLTALSSFDNYGGRVSARTGEALINTASFDNRNGGLYGKGLVRVTGGNFDNSGDNDGQIAGGQVELNLSGALNNRFGIIESDSTLAVTAASLDNQTGQLRALGGGGATNFQIGNLFDNRNGTLESANSDLILNAGSFFNGGGSLLHTGNGTFDVATANVSGAGGSIVTRGGLTLNADSWSNSNVIQAGRLNINVNNFSQTASGQLLASSSFVGNGGTWSNEGLIASDGSLSLNLGGTYGGNGRLSSAGTLGLSAAQVNLNAASTIAGGGDTSVSVGGQLSNIGRLTSATNLTVNAGSINNQGTLGSGQALTVTTGSLVNDRGLIFSGNNMSLRVSSLNNSYANIYSLGNLSIDRNGQGALADSLVNSSATIQSDGGMSLAASTIQNIRAILTTSNGGIYTAMIVEGACNREFYNNDCSGKATHTWDITQREKLEVTAASAASGIIAGGNLSISGGDLFNQSSTIATSGNFTATLNNLNNTGVEASDTETMRSFRSARTSNAGSWTNAAREFTEQYWFTSSGYDANNISGLEAAMAEFIATTETEMPEFRKVTQLSNGDQSYAAIIQAGGAVNVNASNNIGNNVVRAGYSYVSGGSRTDTSAPGSQFSTRITVNQQLPPDLAQQQVNPLSLPGFSLPTGQNGLFRLSGQSGTAATVAQPVGLPQSWTMGSAAVSVAQRERTVSDAQASTIQIGSVGQIANATRELASVTRQSAGVSANASAFDTSTPGAPPIGGLVLPGHTSDSAGVTSVDSVTGIATGNQGSGALLPVQNSGSTVGLPAITSVSSGNSAVQNAGMVQGTQVYKTGQVVKGTQGSLLNAVNQATTGAQSGTTAAVTQVVVNAQGGPVIAPVRSPVATQGSPVTAAVINPVVTQTNPVGTATPTASIQPATAAQASAITPVVSAAAQTVTRVEGLPSSNFVSKPQKYLIETNPVLTELKQFMSSDYLLAGLGYDPEVSAKRLGDGLYEQRLVQQAVVARTGQAFIDGQTSNEAQFKYLMNNAIASKQQLNLAVGVSLSSQQVAALTHDIVWLEEHEVNGEKVLVPVLYMAQADNRLGPTGALIAGNDVSLIAGQNLDNVGTLRAANNLSAAAGNDLVNSGLIEAGNRLDLLAGNDLINKSGGIIAGRDVTLTALRGDVINERTVTSHQSAADDATWRKDFADSAARIEAANDMTLQAGRDVENTGGVLQAGRDLSISAGRDVAIDSAQTEKGQTRGANSSNSTITQLGSTVSAGRDLTAQAGRDINVIASSIDAKRDIAMAATENLTLSSAADEQHSYGKSKKVTEQEDHVGQVSADLKAGGSVALQAGQNLDVIASRISASSNIALDAAQDLTIASAQDESSYFYAKKSKGSFGRSSSKQQEGYDSTNVASVINAGQDLTINATKAADGSVGINGGHDVSVIGSRLLAGNDLILGATNDITVLSGVDEQGAYSKKSKSGSFGLSKSGKTELKTSSTQVASELSAGNDVVVASGKDITLRASNIGAGNDVDLRAGLVDKTGDINLLSANDEASSHSEEYKKKTGLSASGGFLSISSAREAGGQAQSSTSIGSQINAAGDVSLQTERDINIVGSSVNAGANVSLNAGQDVNILAAQSTQSNQDWEKNRQSGIGVSSNANGVTFFAGVDRTKEKNRLEQQSAAASQVRAGEDLIVNATRDINQVGSDLQALNDINLTAGRNIKIDAARESQTVEQQRENSRNGLSASIDHNYGSTKDAISGAGKGEDATSKGSSTLKAVDSTSQFLSGPTGDGKFGNSKQGTSQQVVETTNRASTLDAGNNLNMSASNDVQISGGQLQVGRDINIKGRDITLDAAKGSYSQETSEQKSWSGIHGSSSGGFKLGVGGSSGVARGDQSQGSSTVTVLQAGRDVNLNASNDLNLIGTQAQAERNINLTAGNTLDIKAAQNDSSTENTRKNGGGEAGIAIGPGGIGVYASVNIGKGDLEREGKQQQEAYLYAGNHLGFTSGQDTNIAGATLRGNDVVGRVGRDLNVTSLPDTGRAQGKEFDLSATVVVGFGGSVSGSVGYGQTNGSKNWIEEQTRITAKDKVDIRTENHTQLDGALIASDSGNLKLDTNTLGYSDIAGKDKEHGYYLNVGGSYGTGSSTTQDSTQVGKGDNNKNGWSVEGWNYNKDREQIVRGTVGAGDVVVRSDTAGKDSTAGFFLKPTTAYEITRDDEHRTDLY</sequence>
<dbReference type="NCBIfam" id="TIGR01731">
    <property type="entry name" value="fil_hemag_20aa"/>
    <property type="match status" value="82"/>
</dbReference>
<evidence type="ECO:0000256" key="1">
    <source>
        <dbReference type="SAM" id="MobiDB-lite"/>
    </source>
</evidence>
<dbReference type="NCBIfam" id="TIGR01901">
    <property type="entry name" value="adhes_NPXG"/>
    <property type="match status" value="1"/>
</dbReference>
<dbReference type="InterPro" id="IPR011050">
    <property type="entry name" value="Pectin_lyase_fold/virulence"/>
</dbReference>
<gene>
    <name evidence="3" type="ORF">BZK31_12655</name>
</gene>
<evidence type="ECO:0000313" key="3">
    <source>
        <dbReference type="EMBL" id="ORC58935.1"/>
    </source>
</evidence>
<dbReference type="InterPro" id="IPR008638">
    <property type="entry name" value="FhaB/CdiA-like_TPS"/>
</dbReference>
<feature type="compositionally biased region" description="Polar residues" evidence="1">
    <location>
        <begin position="5320"/>
        <end position="5332"/>
    </location>
</feature>
<name>A0A1X0N5V8_9PSED</name>
<feature type="compositionally biased region" description="Polar residues" evidence="1">
    <location>
        <begin position="5293"/>
        <end position="5310"/>
    </location>
</feature>
<dbReference type="SMART" id="SM00912">
    <property type="entry name" value="Haemagg_act"/>
    <property type="match status" value="1"/>
</dbReference>
<dbReference type="InterPro" id="IPR010069">
    <property type="entry name" value="CdiA_FHA1_rpt"/>
</dbReference>
<evidence type="ECO:0000313" key="4">
    <source>
        <dbReference type="Proteomes" id="UP000192815"/>
    </source>
</evidence>
<feature type="non-terminal residue" evidence="3">
    <location>
        <position position="5745"/>
    </location>
</feature>
<dbReference type="RefSeq" id="WP_083183186.1">
    <property type="nucleotide sequence ID" value="NZ_MUIO01000043.1"/>
</dbReference>
<accession>A0A1X0N5V8</accession>
<dbReference type="Pfam" id="PF13332">
    <property type="entry name" value="Fil_haemagg_2"/>
    <property type="match status" value="4"/>
</dbReference>
<feature type="domain" description="Filamentous haemagglutinin FhaB/tRNA nuclease CdiA-like TPS" evidence="2">
    <location>
        <begin position="64"/>
        <end position="185"/>
    </location>
</feature>
<evidence type="ECO:0000259" key="2">
    <source>
        <dbReference type="SMART" id="SM00912"/>
    </source>
</evidence>
<proteinExistence type="predicted"/>
<dbReference type="InterPro" id="IPR025157">
    <property type="entry name" value="Hemagglutinin_rpt"/>
</dbReference>
<dbReference type="GO" id="GO:0003824">
    <property type="term" value="F:catalytic activity"/>
    <property type="evidence" value="ECO:0007669"/>
    <property type="project" value="UniProtKB-ARBA"/>
</dbReference>
<keyword evidence="4" id="KW-1185">Reference proteome</keyword>
<reference evidence="4" key="1">
    <citation type="submission" date="2017-02" db="EMBL/GenBank/DDBJ databases">
        <title>Pseudomonas floridae sp. nov., a novel pathogenic bacterial species isolated from tomato.</title>
        <authorList>
            <person name="Timilsina S."/>
            <person name="Vallad G.E."/>
            <person name="Jones J.B."/>
        </authorList>
    </citation>
    <scope>NUCLEOTIDE SEQUENCE [LARGE SCALE GENOMIC DNA]</scope>
    <source>
        <strain evidence="4">GEV388</strain>
    </source>
</reference>
<dbReference type="SUPFAM" id="SSF51126">
    <property type="entry name" value="Pectin lyase-like"/>
    <property type="match status" value="1"/>
</dbReference>
<comment type="caution">
    <text evidence="3">The sequence shown here is derived from an EMBL/GenBank/DDBJ whole genome shotgun (WGS) entry which is preliminary data.</text>
</comment>
<dbReference type="EMBL" id="MUIO01000043">
    <property type="protein sequence ID" value="ORC58935.1"/>
    <property type="molecule type" value="Genomic_DNA"/>
</dbReference>
<dbReference type="Proteomes" id="UP000192815">
    <property type="component" value="Unassembled WGS sequence"/>
</dbReference>
<organism evidence="3 4">
    <name type="scientific">Pseudomonas floridensis</name>
    <dbReference type="NCBI Taxonomy" id="1958950"/>
    <lineage>
        <taxon>Bacteria</taxon>
        <taxon>Pseudomonadati</taxon>
        <taxon>Pseudomonadota</taxon>
        <taxon>Gammaproteobacteria</taxon>
        <taxon>Pseudomonadales</taxon>
        <taxon>Pseudomonadaceae</taxon>
        <taxon>Pseudomonas</taxon>
    </lineage>
</organism>
<dbReference type="Pfam" id="PF05860">
    <property type="entry name" value="TPS"/>
    <property type="match status" value="1"/>
</dbReference>
<dbReference type="Pfam" id="PF05594">
    <property type="entry name" value="Fil_haemagg"/>
    <property type="match status" value="38"/>
</dbReference>
<protein>
    <submittedName>
        <fullName evidence="3">Filamentous hemagglutinin</fullName>
    </submittedName>
</protein>
<dbReference type="Gene3D" id="2.160.20.10">
    <property type="entry name" value="Single-stranded right-handed beta-helix, Pectin lyase-like"/>
    <property type="match status" value="1"/>
</dbReference>
<dbReference type="InterPro" id="IPR008619">
    <property type="entry name" value="Filamentous_hemagglutn_rpt"/>
</dbReference>
<dbReference type="OrthoDB" id="2664633at2"/>